<dbReference type="PANTHER" id="PTHR48090:SF3">
    <property type="entry name" value="UNDECAPRENYL-PHOSPHATE 4-DEOXY-4-FORMAMIDO-L-ARABINOSE TRANSFERASE"/>
    <property type="match status" value="1"/>
</dbReference>
<dbReference type="GO" id="GO:0099621">
    <property type="term" value="F:undecaprenyl-phosphate 4-deoxy-4-formamido-L-arabinose transferase activity"/>
    <property type="evidence" value="ECO:0007669"/>
    <property type="project" value="TreeGrafter"/>
</dbReference>
<reference evidence="10" key="1">
    <citation type="submission" date="2021-03" db="EMBL/GenBank/DDBJ databases">
        <title>Acanthopleuribacteraceae sp. M133.</title>
        <authorList>
            <person name="Wang G."/>
        </authorList>
    </citation>
    <scope>NUCLEOTIDE SEQUENCE</scope>
    <source>
        <strain evidence="10">M133</strain>
    </source>
</reference>
<dbReference type="Pfam" id="PF00535">
    <property type="entry name" value="Glycos_transf_2"/>
    <property type="match status" value="1"/>
</dbReference>
<accession>A0A8A4TSH6</accession>
<keyword evidence="3" id="KW-0808">Transferase</keyword>
<dbReference type="GO" id="GO:0005886">
    <property type="term" value="C:plasma membrane"/>
    <property type="evidence" value="ECO:0007669"/>
    <property type="project" value="TreeGrafter"/>
</dbReference>
<evidence type="ECO:0000256" key="2">
    <source>
        <dbReference type="ARBA" id="ARBA00022676"/>
    </source>
</evidence>
<keyword evidence="1" id="KW-1003">Cell membrane</keyword>
<keyword evidence="11" id="KW-1185">Reference proteome</keyword>
<evidence type="ECO:0000256" key="4">
    <source>
        <dbReference type="ARBA" id="ARBA00022692"/>
    </source>
</evidence>
<evidence type="ECO:0000256" key="1">
    <source>
        <dbReference type="ARBA" id="ARBA00022475"/>
    </source>
</evidence>
<evidence type="ECO:0000313" key="10">
    <source>
        <dbReference type="EMBL" id="QTD52500.1"/>
    </source>
</evidence>
<dbReference type="Gene3D" id="3.90.550.10">
    <property type="entry name" value="Spore Coat Polysaccharide Biosynthesis Protein SpsA, Chain A"/>
    <property type="match status" value="1"/>
</dbReference>
<gene>
    <name evidence="10" type="ORF">J3U87_08510</name>
</gene>
<evidence type="ECO:0000256" key="6">
    <source>
        <dbReference type="ARBA" id="ARBA00022989"/>
    </source>
</evidence>
<dbReference type="KEGG" id="scor:J3U87_08510"/>
<feature type="region of interest" description="Disordered" evidence="8">
    <location>
        <begin position="140"/>
        <end position="178"/>
    </location>
</feature>
<keyword evidence="4" id="KW-0812">Transmembrane</keyword>
<dbReference type="PANTHER" id="PTHR48090">
    <property type="entry name" value="UNDECAPRENYL-PHOSPHATE 4-DEOXY-4-FORMAMIDO-L-ARABINOSE TRANSFERASE-RELATED"/>
    <property type="match status" value="1"/>
</dbReference>
<evidence type="ECO:0000256" key="7">
    <source>
        <dbReference type="ARBA" id="ARBA00023136"/>
    </source>
</evidence>
<keyword evidence="5" id="KW-0448">Lipopolysaccharide biosynthesis</keyword>
<evidence type="ECO:0000313" key="11">
    <source>
        <dbReference type="Proteomes" id="UP000663929"/>
    </source>
</evidence>
<name>A0A8A4TSH6_SULCO</name>
<protein>
    <submittedName>
        <fullName evidence="10">Glycosyltransferase</fullName>
    </submittedName>
</protein>
<dbReference type="SUPFAM" id="SSF53448">
    <property type="entry name" value="Nucleotide-diphospho-sugar transferases"/>
    <property type="match status" value="1"/>
</dbReference>
<keyword evidence="6" id="KW-1133">Transmembrane helix</keyword>
<keyword evidence="2" id="KW-0328">Glycosyltransferase</keyword>
<dbReference type="EMBL" id="CP071793">
    <property type="protein sequence ID" value="QTD52500.1"/>
    <property type="molecule type" value="Genomic_DNA"/>
</dbReference>
<dbReference type="Proteomes" id="UP000663929">
    <property type="component" value="Chromosome"/>
</dbReference>
<evidence type="ECO:0000256" key="5">
    <source>
        <dbReference type="ARBA" id="ARBA00022985"/>
    </source>
</evidence>
<dbReference type="AlphaFoldDB" id="A0A8A4TSH6"/>
<dbReference type="InterPro" id="IPR029044">
    <property type="entry name" value="Nucleotide-diphossugar_trans"/>
</dbReference>
<dbReference type="InterPro" id="IPR050256">
    <property type="entry name" value="Glycosyltransferase_2"/>
</dbReference>
<evidence type="ECO:0000259" key="9">
    <source>
        <dbReference type="Pfam" id="PF00535"/>
    </source>
</evidence>
<evidence type="ECO:0000256" key="8">
    <source>
        <dbReference type="SAM" id="MobiDB-lite"/>
    </source>
</evidence>
<organism evidence="10 11">
    <name type="scientific">Sulfidibacter corallicola</name>
    <dbReference type="NCBI Taxonomy" id="2818388"/>
    <lineage>
        <taxon>Bacteria</taxon>
        <taxon>Pseudomonadati</taxon>
        <taxon>Acidobacteriota</taxon>
        <taxon>Holophagae</taxon>
        <taxon>Acanthopleuribacterales</taxon>
        <taxon>Acanthopleuribacteraceae</taxon>
        <taxon>Sulfidibacter</taxon>
    </lineage>
</organism>
<keyword evidence="7" id="KW-0472">Membrane</keyword>
<dbReference type="GO" id="GO:0009103">
    <property type="term" value="P:lipopolysaccharide biosynthetic process"/>
    <property type="evidence" value="ECO:0007669"/>
    <property type="project" value="UniProtKB-KW"/>
</dbReference>
<proteinExistence type="predicted"/>
<dbReference type="InterPro" id="IPR001173">
    <property type="entry name" value="Glyco_trans_2-like"/>
</dbReference>
<sequence length="178" mass="19163">MISITIPIYNEAANVMERHRQVTRVVQGLNRSDEAIPVNFGRRGDCGEAPDAPVGKDRHLRAIHCLRNFGQTMAMRAGFDHAHGDIIVPMDGDLQHGPAGMPRSLAVMAFTTGTASIFQGLLAETPIRIYCDTHDKKNGAITGDSRVPARAADSRIEPQAKVAEPQAPDAAVTNEALS</sequence>
<dbReference type="RefSeq" id="WP_237382608.1">
    <property type="nucleotide sequence ID" value="NZ_CP071793.1"/>
</dbReference>
<feature type="domain" description="Glycosyltransferase 2-like" evidence="9">
    <location>
        <begin position="3"/>
        <end position="106"/>
    </location>
</feature>
<evidence type="ECO:0000256" key="3">
    <source>
        <dbReference type="ARBA" id="ARBA00022679"/>
    </source>
</evidence>